<dbReference type="PROSITE" id="PS51037">
    <property type="entry name" value="YEATS"/>
    <property type="match status" value="1"/>
</dbReference>
<protein>
    <recommendedName>
        <fullName evidence="4">YEATS domain-containing protein</fullName>
    </recommendedName>
</protein>
<evidence type="ECO:0000259" key="4">
    <source>
        <dbReference type="PROSITE" id="PS51037"/>
    </source>
</evidence>
<evidence type="ECO:0000313" key="5">
    <source>
        <dbReference type="EMBL" id="KAG5646997.1"/>
    </source>
</evidence>
<gene>
    <name evidence="5" type="ORF">DXG03_001721</name>
</gene>
<keyword evidence="1 2" id="KW-0539">Nucleus</keyword>
<keyword evidence="6" id="KW-1185">Reference proteome</keyword>
<feature type="region of interest" description="Disordered" evidence="3">
    <location>
        <begin position="551"/>
        <end position="579"/>
    </location>
</feature>
<organism evidence="5 6">
    <name type="scientific">Asterophora parasitica</name>
    <dbReference type="NCBI Taxonomy" id="117018"/>
    <lineage>
        <taxon>Eukaryota</taxon>
        <taxon>Fungi</taxon>
        <taxon>Dikarya</taxon>
        <taxon>Basidiomycota</taxon>
        <taxon>Agaricomycotina</taxon>
        <taxon>Agaricomycetes</taxon>
        <taxon>Agaricomycetidae</taxon>
        <taxon>Agaricales</taxon>
        <taxon>Tricholomatineae</taxon>
        <taxon>Lyophyllaceae</taxon>
        <taxon>Asterophora</taxon>
    </lineage>
</organism>
<evidence type="ECO:0000313" key="6">
    <source>
        <dbReference type="Proteomes" id="UP000775547"/>
    </source>
</evidence>
<feature type="domain" description="YEATS" evidence="4">
    <location>
        <begin position="382"/>
        <end position="528"/>
    </location>
</feature>
<dbReference type="Gene3D" id="2.60.40.1970">
    <property type="entry name" value="YEATS domain"/>
    <property type="match status" value="1"/>
</dbReference>
<evidence type="ECO:0000256" key="1">
    <source>
        <dbReference type="ARBA" id="ARBA00023242"/>
    </source>
</evidence>
<evidence type="ECO:0000256" key="3">
    <source>
        <dbReference type="SAM" id="MobiDB-lite"/>
    </source>
</evidence>
<dbReference type="InterPro" id="IPR055129">
    <property type="entry name" value="YEATS_dom"/>
</dbReference>
<reference evidence="5" key="1">
    <citation type="submission" date="2020-07" db="EMBL/GenBank/DDBJ databases">
        <authorList>
            <person name="Nieuwenhuis M."/>
            <person name="Van De Peppel L.J.J."/>
        </authorList>
    </citation>
    <scope>NUCLEOTIDE SEQUENCE</scope>
    <source>
        <strain evidence="5">AP01</strain>
        <tissue evidence="5">Mycelium</tissue>
    </source>
</reference>
<reference evidence="5" key="2">
    <citation type="submission" date="2021-10" db="EMBL/GenBank/DDBJ databases">
        <title>Phylogenomics reveals ancestral predisposition of the termite-cultivated fungus Termitomyces towards a domesticated lifestyle.</title>
        <authorList>
            <person name="Auxier B."/>
            <person name="Grum-Grzhimaylo A."/>
            <person name="Cardenas M.E."/>
            <person name="Lodge J.D."/>
            <person name="Laessoe T."/>
            <person name="Pedersen O."/>
            <person name="Smith M.E."/>
            <person name="Kuyper T.W."/>
            <person name="Franco-Molano E.A."/>
            <person name="Baroni T.J."/>
            <person name="Aanen D.K."/>
        </authorList>
    </citation>
    <scope>NUCLEOTIDE SEQUENCE</scope>
    <source>
        <strain evidence="5">AP01</strain>
        <tissue evidence="5">Mycelium</tissue>
    </source>
</reference>
<dbReference type="EMBL" id="JABCKV010000014">
    <property type="protein sequence ID" value="KAG5646997.1"/>
    <property type="molecule type" value="Genomic_DNA"/>
</dbReference>
<dbReference type="OrthoDB" id="1741717at2759"/>
<feature type="region of interest" description="Disordered" evidence="3">
    <location>
        <begin position="619"/>
        <end position="641"/>
    </location>
</feature>
<sequence>MSSRKKRKLDADSPTAECFGEVVAELDLEISLRRRLAETIDSRITWALVLQESLQKGGNGATTSFTDAAFDAISAIERPLNVLFAREVSPKFAPAAPNDVQPSKLPRLPPKQKVTRNPKANFLYIRSADLEPPYDENHVQTYLLRCPTCLRKAFTSLQGLLNHARISHGMEWGTHDECVRACAVVDPELDTELGIEVGLGPSGILPGLRSLFKMAVGGHQPIDSMTEGDVDTDRRTGGKAEPPTGSSHLVRTLGLHEDTPALAPFLGKQAIRRGIKVWGNGDEVVDIDGLGHEKLQKIIPPTSPREREEENLPSKSQRIWRMYFSHRNDFDLDAAAKLYKAGPVADAEAEPHDVPSTTSHFGTEGNPRAPPAPDSSNFATETGSRFHFAARVILMDRSLWIPPEKRPQSKKVHTHKWMISVDAPSYSHHITTILKQLSVSSLSGPSEAPLTTSRPPFVVVGTADEPFLAKLELRFSGTPGPDGEVTDQTMVLEHWVELDLVKSATPVVGDEQVVDIELDKRTILLPMQKGYPPIKSNVWWSQSTETSQEVGTDKVKSTQEEGHFIRPHDAKPKKKPEDTSLAKDNYVETWCPTCGLGFDSHLMASAVNAELPLHPSSVMEGGVKSEDGQSQPETTGTFQNPCNIAPRATKLPLVNACSRIRPSPHAQAISAIQRIDTRFTRFQCSDFVAASDPRLTLAVHGVVRTLKLPTFASPSDQAITSYPLDELGTGKMEVEAHLAPHAILAIAAKQFMRSLAEGGLAVARRDKVASTGFPGPVKRRKRTEKEEQSTLALSVLTPAHILRSVISRAEGAQSRGSFLDVAVFECLARLGVPHTPKPWQWAVSAATQEPAQHPIVSVKTEEF</sequence>
<name>A0A9P7GAE1_9AGAR</name>
<dbReference type="GO" id="GO:0005634">
    <property type="term" value="C:nucleus"/>
    <property type="evidence" value="ECO:0007669"/>
    <property type="project" value="UniProtKB-SubCell"/>
</dbReference>
<dbReference type="InterPro" id="IPR038704">
    <property type="entry name" value="YEAST_sf"/>
</dbReference>
<feature type="region of interest" description="Disordered" evidence="3">
    <location>
        <begin position="344"/>
        <end position="376"/>
    </location>
</feature>
<comment type="caution">
    <text evidence="5">The sequence shown here is derived from an EMBL/GenBank/DDBJ whole genome shotgun (WGS) entry which is preliminary data.</text>
</comment>
<feature type="compositionally biased region" description="Polar residues" evidence="3">
    <location>
        <begin position="628"/>
        <end position="641"/>
    </location>
</feature>
<evidence type="ECO:0000256" key="2">
    <source>
        <dbReference type="PROSITE-ProRule" id="PRU00376"/>
    </source>
</evidence>
<feature type="region of interest" description="Disordered" evidence="3">
    <location>
        <begin position="220"/>
        <end position="249"/>
    </location>
</feature>
<dbReference type="AlphaFoldDB" id="A0A9P7GAE1"/>
<dbReference type="Proteomes" id="UP000775547">
    <property type="component" value="Unassembled WGS sequence"/>
</dbReference>
<accession>A0A9P7GAE1</accession>
<proteinExistence type="predicted"/>
<comment type="subcellular location">
    <subcellularLocation>
        <location evidence="2">Nucleus</location>
    </subcellularLocation>
</comment>